<dbReference type="OrthoDB" id="5787317at2759"/>
<feature type="signal peptide" evidence="2">
    <location>
        <begin position="1"/>
        <end position="20"/>
    </location>
</feature>
<evidence type="ECO:0000313" key="4">
    <source>
        <dbReference type="Proteomes" id="UP000008068"/>
    </source>
</evidence>
<proteinExistence type="predicted"/>
<dbReference type="HOGENOM" id="CLU_799799_0_0_1"/>
<accession>G0MDQ1</accession>
<evidence type="ECO:0000256" key="2">
    <source>
        <dbReference type="SAM" id="SignalP"/>
    </source>
</evidence>
<evidence type="ECO:0000313" key="3">
    <source>
        <dbReference type="EMBL" id="EGT49824.1"/>
    </source>
</evidence>
<feature type="compositionally biased region" description="Low complexity" evidence="1">
    <location>
        <begin position="371"/>
        <end position="381"/>
    </location>
</feature>
<gene>
    <name evidence="3" type="ORF">CAEBREN_23066</name>
</gene>
<dbReference type="InParanoid" id="G0MDQ1"/>
<dbReference type="InterPro" id="IPR035940">
    <property type="entry name" value="CAP_sf"/>
</dbReference>
<keyword evidence="4" id="KW-1185">Reference proteome</keyword>
<dbReference type="OMA" id="CLAGYEN"/>
<dbReference type="Gene3D" id="3.40.33.10">
    <property type="entry name" value="CAP"/>
    <property type="match status" value="1"/>
</dbReference>
<feature type="region of interest" description="Disordered" evidence="1">
    <location>
        <begin position="357"/>
        <end position="388"/>
    </location>
</feature>
<dbReference type="SUPFAM" id="SSF55797">
    <property type="entry name" value="PR-1-like"/>
    <property type="match status" value="1"/>
</dbReference>
<dbReference type="Proteomes" id="UP000008068">
    <property type="component" value="Unassembled WGS sequence"/>
</dbReference>
<protein>
    <submittedName>
        <fullName evidence="3">Uncharacterized protein</fullName>
    </submittedName>
</protein>
<feature type="chain" id="PRO_5003403013" evidence="2">
    <location>
        <begin position="21"/>
        <end position="410"/>
    </location>
</feature>
<dbReference type="AlphaFoldDB" id="G0MDQ1"/>
<reference evidence="4" key="1">
    <citation type="submission" date="2011-07" db="EMBL/GenBank/DDBJ databases">
        <authorList>
            <consortium name="Caenorhabditis brenneri Sequencing and Analysis Consortium"/>
            <person name="Wilson R.K."/>
        </authorList>
    </citation>
    <scope>NUCLEOTIDE SEQUENCE [LARGE SCALE GENOMIC DNA]</scope>
    <source>
        <strain evidence="4">PB2801</strain>
    </source>
</reference>
<name>G0MDQ1_CAEBE</name>
<dbReference type="EMBL" id="GL379790">
    <property type="protein sequence ID" value="EGT49824.1"/>
    <property type="molecule type" value="Genomic_DNA"/>
</dbReference>
<evidence type="ECO:0000256" key="1">
    <source>
        <dbReference type="SAM" id="MobiDB-lite"/>
    </source>
</evidence>
<sequence>MRKGITFLIFSLLFVSSIVGLSDEEQKFLDEVNDVRAKYAKDYNLPNMHKLVWSEHLVSILNGLDWDWGTWPEARKTWRYTRLNTLQNISDVIDKEIEPFLNVATTGKPEDAVYSMDSLELLSPVQTVIGCSSKTYVYCLVGAEGNAQLWDLKAKSSENPGSACLPHYKNEDRFCVPVNSAEVSYFGFRQDFVDGINEKRRSFAKLYHIPNMHELIWNQDLVDIAVTLNWVDNQPQAGQTWRYSLISSFRKYDLEKFEKYINMFSDKSEQEKKDYITRLKEDSLFEVEFMNPEQTRIGCGKMADDLDFVCLIGNLGNWTELSYDTNSNVAPGSKCLAGYENTDGLCTVALPTTPLPVTQRIPQPEKQIKQTAGAEAAGAETAEADKEPDMAPTRYSPYFMICIVTVLFLF</sequence>
<organism evidence="4">
    <name type="scientific">Caenorhabditis brenneri</name>
    <name type="common">Nematode worm</name>
    <dbReference type="NCBI Taxonomy" id="135651"/>
    <lineage>
        <taxon>Eukaryota</taxon>
        <taxon>Metazoa</taxon>
        <taxon>Ecdysozoa</taxon>
        <taxon>Nematoda</taxon>
        <taxon>Chromadorea</taxon>
        <taxon>Rhabditida</taxon>
        <taxon>Rhabditina</taxon>
        <taxon>Rhabditomorpha</taxon>
        <taxon>Rhabditoidea</taxon>
        <taxon>Rhabditidae</taxon>
        <taxon>Peloderinae</taxon>
        <taxon>Caenorhabditis</taxon>
    </lineage>
</organism>
<keyword evidence="2" id="KW-0732">Signal</keyword>